<evidence type="ECO:0000313" key="1">
    <source>
        <dbReference type="EMBL" id="VDP45251.1"/>
    </source>
</evidence>
<gene>
    <name evidence="1" type="ORF">SMTD_LOCUS8557</name>
</gene>
<dbReference type="Proteomes" id="UP000269396">
    <property type="component" value="Unassembled WGS sequence"/>
</dbReference>
<sequence length="50" mass="5854">MWNSRRAFRPMWDSSAGCTCISQLMFTLGLELNTIHFKRHCVIHSPTESR</sequence>
<protein>
    <submittedName>
        <fullName evidence="1">Uncharacterized protein</fullName>
    </submittedName>
</protein>
<dbReference type="AlphaFoldDB" id="A0A3P8DN90"/>
<keyword evidence="2" id="KW-1185">Reference proteome</keyword>
<reference evidence="1 2" key="1">
    <citation type="submission" date="2018-11" db="EMBL/GenBank/DDBJ databases">
        <authorList>
            <consortium name="Pathogen Informatics"/>
        </authorList>
    </citation>
    <scope>NUCLEOTIDE SEQUENCE [LARGE SCALE GENOMIC DNA]</scope>
    <source>
        <strain>Denwood</strain>
        <strain evidence="2">Zambia</strain>
    </source>
</reference>
<dbReference type="EMBL" id="UZAL01029012">
    <property type="protein sequence ID" value="VDP45251.1"/>
    <property type="molecule type" value="Genomic_DNA"/>
</dbReference>
<accession>A0A3P8DN90</accession>
<organism evidence="1 2">
    <name type="scientific">Schistosoma mattheei</name>
    <dbReference type="NCBI Taxonomy" id="31246"/>
    <lineage>
        <taxon>Eukaryota</taxon>
        <taxon>Metazoa</taxon>
        <taxon>Spiralia</taxon>
        <taxon>Lophotrochozoa</taxon>
        <taxon>Platyhelminthes</taxon>
        <taxon>Trematoda</taxon>
        <taxon>Digenea</taxon>
        <taxon>Strigeidida</taxon>
        <taxon>Schistosomatoidea</taxon>
        <taxon>Schistosomatidae</taxon>
        <taxon>Schistosoma</taxon>
    </lineage>
</organism>
<evidence type="ECO:0000313" key="2">
    <source>
        <dbReference type="Proteomes" id="UP000269396"/>
    </source>
</evidence>
<proteinExistence type="predicted"/>
<name>A0A3P8DN90_9TREM</name>